<evidence type="ECO:0000313" key="2">
    <source>
        <dbReference type="EMBL" id="GAA0748662.1"/>
    </source>
</evidence>
<keyword evidence="1" id="KW-0472">Membrane</keyword>
<feature type="transmembrane region" description="Helical" evidence="1">
    <location>
        <begin position="20"/>
        <end position="41"/>
    </location>
</feature>
<dbReference type="PANTHER" id="PTHR37305:SF1">
    <property type="entry name" value="MEMBRANE PROTEIN"/>
    <property type="match status" value="1"/>
</dbReference>
<feature type="transmembrane region" description="Helical" evidence="1">
    <location>
        <begin position="246"/>
        <end position="267"/>
    </location>
</feature>
<dbReference type="PANTHER" id="PTHR37305">
    <property type="entry name" value="INTEGRAL MEMBRANE PROTEIN-RELATED"/>
    <property type="match status" value="1"/>
</dbReference>
<feature type="transmembrane region" description="Helical" evidence="1">
    <location>
        <begin position="186"/>
        <end position="207"/>
    </location>
</feature>
<dbReference type="EMBL" id="BAAACG010000023">
    <property type="protein sequence ID" value="GAA0748662.1"/>
    <property type="molecule type" value="Genomic_DNA"/>
</dbReference>
<dbReference type="RefSeq" id="WP_343764616.1">
    <property type="nucleotide sequence ID" value="NZ_BAAACG010000023.1"/>
</dbReference>
<accession>A0ABP3V5E5</accession>
<keyword evidence="1" id="KW-0812">Transmembrane</keyword>
<feature type="transmembrane region" description="Helical" evidence="1">
    <location>
        <begin position="154"/>
        <end position="179"/>
    </location>
</feature>
<feature type="transmembrane region" description="Helical" evidence="1">
    <location>
        <begin position="61"/>
        <end position="82"/>
    </location>
</feature>
<evidence type="ECO:0000313" key="3">
    <source>
        <dbReference type="Proteomes" id="UP001501510"/>
    </source>
</evidence>
<sequence>MLNLFKSEWQRLYSKKTTWLCFLLIPVIIMGSAKYCLFLNLSVNSTDSKFTQFYNFPVASIQELGSFSINMILILLIVLCVTEEFTNGSIRLVLIRPIKKGKVFLAKFLVIISTIFLILIVYLILSYILGYIIFPKSSSVTAFFWKRPFNPHEMFLYTLKYYSMLFLTLIAIATLEFFISIISKSVTISIGVNIGIYLFLLIYPRVIEIFISSKNPLLFKIQWLSVAHIQFEGIAAMLSQYKVLGLYSLTVLFIYIILFFILNHFIYCKKDHLI</sequence>
<name>A0ABP3V5E5_9CLOT</name>
<gene>
    <name evidence="2" type="ORF">GCM10008906_39050</name>
</gene>
<dbReference type="Pfam" id="PF12679">
    <property type="entry name" value="ABC2_membrane_2"/>
    <property type="match status" value="1"/>
</dbReference>
<comment type="caution">
    <text evidence="2">The sequence shown here is derived from an EMBL/GenBank/DDBJ whole genome shotgun (WGS) entry which is preliminary data.</text>
</comment>
<dbReference type="Proteomes" id="UP001501510">
    <property type="component" value="Unassembled WGS sequence"/>
</dbReference>
<proteinExistence type="predicted"/>
<feature type="transmembrane region" description="Helical" evidence="1">
    <location>
        <begin position="103"/>
        <end position="134"/>
    </location>
</feature>
<keyword evidence="1" id="KW-1133">Transmembrane helix</keyword>
<protein>
    <submittedName>
        <fullName evidence="2">ABC transporter permease subunit</fullName>
    </submittedName>
</protein>
<evidence type="ECO:0000256" key="1">
    <source>
        <dbReference type="SAM" id="Phobius"/>
    </source>
</evidence>
<reference evidence="3" key="1">
    <citation type="journal article" date="2019" name="Int. J. Syst. Evol. Microbiol.">
        <title>The Global Catalogue of Microorganisms (GCM) 10K type strain sequencing project: providing services to taxonomists for standard genome sequencing and annotation.</title>
        <authorList>
            <consortium name="The Broad Institute Genomics Platform"/>
            <consortium name="The Broad Institute Genome Sequencing Center for Infectious Disease"/>
            <person name="Wu L."/>
            <person name="Ma J."/>
        </authorList>
    </citation>
    <scope>NUCLEOTIDE SEQUENCE [LARGE SCALE GENOMIC DNA]</scope>
    <source>
        <strain evidence="3">JCM 1407</strain>
    </source>
</reference>
<organism evidence="2 3">
    <name type="scientific">Clostridium oceanicum</name>
    <dbReference type="NCBI Taxonomy" id="1543"/>
    <lineage>
        <taxon>Bacteria</taxon>
        <taxon>Bacillati</taxon>
        <taxon>Bacillota</taxon>
        <taxon>Clostridia</taxon>
        <taxon>Eubacteriales</taxon>
        <taxon>Clostridiaceae</taxon>
        <taxon>Clostridium</taxon>
    </lineage>
</organism>
<keyword evidence="3" id="KW-1185">Reference proteome</keyword>